<dbReference type="InterPro" id="IPR013096">
    <property type="entry name" value="Cupin_2"/>
</dbReference>
<name>A0A0F8ZTC6_9ZZZZ</name>
<gene>
    <name evidence="2" type="ORF">LCGC14_2655910</name>
</gene>
<dbReference type="Gene3D" id="2.60.120.10">
    <property type="entry name" value="Jelly Rolls"/>
    <property type="match status" value="1"/>
</dbReference>
<dbReference type="SUPFAM" id="SSF51182">
    <property type="entry name" value="RmlC-like cupins"/>
    <property type="match status" value="1"/>
</dbReference>
<accession>A0A0F8ZTC6</accession>
<protein>
    <recommendedName>
        <fullName evidence="1">Cupin type-2 domain-containing protein</fullName>
    </recommendedName>
</protein>
<evidence type="ECO:0000313" key="2">
    <source>
        <dbReference type="EMBL" id="KKK97122.1"/>
    </source>
</evidence>
<dbReference type="EMBL" id="LAZR01046186">
    <property type="protein sequence ID" value="KKK97122.1"/>
    <property type="molecule type" value="Genomic_DNA"/>
</dbReference>
<evidence type="ECO:0000259" key="1">
    <source>
        <dbReference type="Pfam" id="PF07883"/>
    </source>
</evidence>
<feature type="non-terminal residue" evidence="2">
    <location>
        <position position="1"/>
    </location>
</feature>
<dbReference type="CDD" id="cd02238">
    <property type="entry name" value="cupin_KdgF"/>
    <property type="match status" value="1"/>
</dbReference>
<organism evidence="2">
    <name type="scientific">marine sediment metagenome</name>
    <dbReference type="NCBI Taxonomy" id="412755"/>
    <lineage>
        <taxon>unclassified sequences</taxon>
        <taxon>metagenomes</taxon>
        <taxon>ecological metagenomes</taxon>
    </lineage>
</organism>
<dbReference type="InterPro" id="IPR014710">
    <property type="entry name" value="RmlC-like_jellyroll"/>
</dbReference>
<dbReference type="PANTHER" id="PTHR40112:SF1">
    <property type="entry name" value="H2HPP ISOMERASE"/>
    <property type="match status" value="1"/>
</dbReference>
<dbReference type="InterPro" id="IPR052535">
    <property type="entry name" value="Bacilysin_H2HPP_isomerase"/>
</dbReference>
<dbReference type="InterPro" id="IPR011051">
    <property type="entry name" value="RmlC_Cupin_sf"/>
</dbReference>
<dbReference type="Pfam" id="PF07883">
    <property type="entry name" value="Cupin_2"/>
    <property type="match status" value="1"/>
</dbReference>
<comment type="caution">
    <text evidence="2">The sequence shown here is derived from an EMBL/GenBank/DDBJ whole genome shotgun (WGS) entry which is preliminary data.</text>
</comment>
<feature type="domain" description="Cupin type-2" evidence="1">
    <location>
        <begin position="29"/>
        <end position="96"/>
    </location>
</feature>
<proteinExistence type="predicted"/>
<dbReference type="PANTHER" id="PTHR40112">
    <property type="entry name" value="H2HPP ISOMERASE"/>
    <property type="match status" value="1"/>
</dbReference>
<dbReference type="AlphaFoldDB" id="A0A0F8ZTC6"/>
<reference evidence="2" key="1">
    <citation type="journal article" date="2015" name="Nature">
        <title>Complex archaea that bridge the gap between prokaryotes and eukaryotes.</title>
        <authorList>
            <person name="Spang A."/>
            <person name="Saw J.H."/>
            <person name="Jorgensen S.L."/>
            <person name="Zaremba-Niedzwiedzka K."/>
            <person name="Martijn J."/>
            <person name="Lind A.E."/>
            <person name="van Eijk R."/>
            <person name="Schleper C."/>
            <person name="Guy L."/>
            <person name="Ettema T.J."/>
        </authorList>
    </citation>
    <scope>NUCLEOTIDE SEQUENCE</scope>
</reference>
<sequence>DLDAEDHGRSPSLCKVKAITGDKLQLVWAKIQPEGTYVMHSHPHEQFGILLQGRMKLRVGDEERLVGPGDIWYAPPNTVHGGELLSDEPVIFVDVFHPVREDVVEEIRTKRAQRLGGQGPENQTDSS</sequence>